<keyword evidence="5" id="KW-0046">Antibiotic resistance</keyword>
<dbReference type="Proteomes" id="UP000523079">
    <property type="component" value="Unassembled WGS sequence"/>
</dbReference>
<reference evidence="7 8" key="1">
    <citation type="submission" date="2020-07" db="EMBL/GenBank/DDBJ databases">
        <title>Sequencing the genomes of 1000 actinobacteria strains.</title>
        <authorList>
            <person name="Klenk H.-P."/>
        </authorList>
    </citation>
    <scope>NUCLEOTIDE SEQUENCE [LARGE SCALE GENOMIC DNA]</scope>
    <source>
        <strain evidence="7 8">DSM 100723</strain>
    </source>
</reference>
<comment type="subcellular location">
    <subcellularLocation>
        <location evidence="1">Cell membrane</location>
        <topology evidence="1">Peripheral membrane protein</topology>
    </subcellularLocation>
</comment>
<dbReference type="GO" id="GO:0005524">
    <property type="term" value="F:ATP binding"/>
    <property type="evidence" value="ECO:0007669"/>
    <property type="project" value="UniProtKB-KW"/>
</dbReference>
<evidence type="ECO:0000256" key="4">
    <source>
        <dbReference type="ARBA" id="ARBA00022840"/>
    </source>
</evidence>
<dbReference type="RefSeq" id="WP_182559864.1">
    <property type="nucleotide sequence ID" value="NZ_JACGWT010000003.1"/>
</dbReference>
<accession>A0A7W3P5U5</accession>
<dbReference type="InterPro" id="IPR003439">
    <property type="entry name" value="ABC_transporter-like_ATP-bd"/>
</dbReference>
<proteinExistence type="predicted"/>
<comment type="caution">
    <text evidence="7">The sequence shown here is derived from an EMBL/GenBank/DDBJ whole genome shotgun (WGS) entry which is preliminary data.</text>
</comment>
<dbReference type="GO" id="GO:0016887">
    <property type="term" value="F:ATP hydrolysis activity"/>
    <property type="evidence" value="ECO:0007669"/>
    <property type="project" value="InterPro"/>
</dbReference>
<dbReference type="Pfam" id="PF00005">
    <property type="entry name" value="ABC_tran"/>
    <property type="match status" value="1"/>
</dbReference>
<dbReference type="Gene3D" id="3.40.50.300">
    <property type="entry name" value="P-loop containing nucleotide triphosphate hydrolases"/>
    <property type="match status" value="1"/>
</dbReference>
<feature type="domain" description="ABC transporter" evidence="6">
    <location>
        <begin position="12"/>
        <end position="235"/>
    </location>
</feature>
<organism evidence="7 8">
    <name type="scientific">Microlunatus kandeliicorticis</name>
    <dbReference type="NCBI Taxonomy" id="1759536"/>
    <lineage>
        <taxon>Bacteria</taxon>
        <taxon>Bacillati</taxon>
        <taxon>Actinomycetota</taxon>
        <taxon>Actinomycetes</taxon>
        <taxon>Propionibacteriales</taxon>
        <taxon>Propionibacteriaceae</taxon>
        <taxon>Microlunatus</taxon>
    </lineage>
</organism>
<keyword evidence="3" id="KW-0547">Nucleotide-binding</keyword>
<keyword evidence="2" id="KW-0813">Transport</keyword>
<evidence type="ECO:0000313" key="8">
    <source>
        <dbReference type="Proteomes" id="UP000523079"/>
    </source>
</evidence>
<evidence type="ECO:0000259" key="6">
    <source>
        <dbReference type="PROSITE" id="PS50893"/>
    </source>
</evidence>
<evidence type="ECO:0000313" key="7">
    <source>
        <dbReference type="EMBL" id="MBA8794250.1"/>
    </source>
</evidence>
<dbReference type="PROSITE" id="PS00211">
    <property type="entry name" value="ABC_TRANSPORTER_1"/>
    <property type="match status" value="1"/>
</dbReference>
<dbReference type="InterPro" id="IPR017871">
    <property type="entry name" value="ABC_transporter-like_CS"/>
</dbReference>
<dbReference type="PANTHER" id="PTHR42711">
    <property type="entry name" value="ABC TRANSPORTER ATP-BINDING PROTEIN"/>
    <property type="match status" value="1"/>
</dbReference>
<dbReference type="GO" id="GO:0005886">
    <property type="term" value="C:plasma membrane"/>
    <property type="evidence" value="ECO:0007669"/>
    <property type="project" value="UniProtKB-SubCell"/>
</dbReference>
<name>A0A7W3P5U5_9ACTN</name>
<dbReference type="PROSITE" id="PS50893">
    <property type="entry name" value="ABC_TRANSPORTER_2"/>
    <property type="match status" value="1"/>
</dbReference>
<evidence type="ECO:0000256" key="5">
    <source>
        <dbReference type="ARBA" id="ARBA00023251"/>
    </source>
</evidence>
<dbReference type="EMBL" id="JACGWT010000003">
    <property type="protein sequence ID" value="MBA8794250.1"/>
    <property type="molecule type" value="Genomic_DNA"/>
</dbReference>
<dbReference type="InterPro" id="IPR003593">
    <property type="entry name" value="AAA+_ATPase"/>
</dbReference>
<dbReference type="SUPFAM" id="SSF52540">
    <property type="entry name" value="P-loop containing nucleoside triphosphate hydrolases"/>
    <property type="match status" value="1"/>
</dbReference>
<keyword evidence="8" id="KW-1185">Reference proteome</keyword>
<keyword evidence="4 7" id="KW-0067">ATP-binding</keyword>
<protein>
    <submittedName>
        <fullName evidence="7">ABC-2 type transport system ATP-binding protein</fullName>
    </submittedName>
</protein>
<sequence length="249" mass="25921">MTDRTTRAEPALEATGLTVRFGDRTALDDLSLTAARGAITALLGPNGAGKTTFLRCCTGLIRPSAGRVRVLGHPAGSPAATVGIGSMPQSTGAWSGIRPLELLRHLAGLYAHPLPVDALAARLGIDDFARTPYRRLSGGEKQAVNLAGALVGRPELVFLDEPTAGMDPHARRATWALLGELREAGVSLLLTTHAMDEAATLADRVHIVDGGRVRLSGTVAELTGDGRSLEDVFLASTSPHAVSPSGAER</sequence>
<dbReference type="CDD" id="cd03230">
    <property type="entry name" value="ABC_DR_subfamily_A"/>
    <property type="match status" value="1"/>
</dbReference>
<dbReference type="InterPro" id="IPR050763">
    <property type="entry name" value="ABC_transporter_ATP-binding"/>
</dbReference>
<evidence type="ECO:0000256" key="3">
    <source>
        <dbReference type="ARBA" id="ARBA00022741"/>
    </source>
</evidence>
<dbReference type="PANTHER" id="PTHR42711:SF16">
    <property type="entry name" value="ABC TRANSPORTER ATP-BINDING PROTEIN"/>
    <property type="match status" value="1"/>
</dbReference>
<dbReference type="InterPro" id="IPR027417">
    <property type="entry name" value="P-loop_NTPase"/>
</dbReference>
<evidence type="ECO:0000256" key="2">
    <source>
        <dbReference type="ARBA" id="ARBA00022448"/>
    </source>
</evidence>
<dbReference type="SMART" id="SM00382">
    <property type="entry name" value="AAA"/>
    <property type="match status" value="1"/>
</dbReference>
<gene>
    <name evidence="7" type="ORF">FHX74_001869</name>
</gene>
<dbReference type="AlphaFoldDB" id="A0A7W3P5U5"/>
<evidence type="ECO:0000256" key="1">
    <source>
        <dbReference type="ARBA" id="ARBA00004202"/>
    </source>
</evidence>
<dbReference type="GO" id="GO:0046677">
    <property type="term" value="P:response to antibiotic"/>
    <property type="evidence" value="ECO:0007669"/>
    <property type="project" value="UniProtKB-KW"/>
</dbReference>